<dbReference type="AlphaFoldDB" id="B9M2A6"/>
<protein>
    <submittedName>
        <fullName evidence="2">ROK domain transcriptional regulator/sugar kinase</fullName>
    </submittedName>
</protein>
<dbReference type="Pfam" id="PF00480">
    <property type="entry name" value="ROK"/>
    <property type="match status" value="1"/>
</dbReference>
<dbReference type="STRING" id="316067.Geob_2880"/>
<comment type="similarity">
    <text evidence="1">Belongs to the ROK (NagC/XylR) family.</text>
</comment>
<reference evidence="2 3" key="1">
    <citation type="submission" date="2009-01" db="EMBL/GenBank/DDBJ databases">
        <title>Complete sequence of Geobacter sp. FRC-32.</title>
        <authorList>
            <consortium name="US DOE Joint Genome Institute"/>
            <person name="Lucas S."/>
            <person name="Copeland A."/>
            <person name="Lapidus A."/>
            <person name="Glavina del Rio T."/>
            <person name="Dalin E."/>
            <person name="Tice H."/>
            <person name="Bruce D."/>
            <person name="Goodwin L."/>
            <person name="Pitluck S."/>
            <person name="Saunders E."/>
            <person name="Brettin T."/>
            <person name="Detter J.C."/>
            <person name="Han C."/>
            <person name="Larimer F."/>
            <person name="Land M."/>
            <person name="Hauser L."/>
            <person name="Kyrpides N."/>
            <person name="Ovchinnikova G."/>
            <person name="Kostka J."/>
            <person name="Richardson P."/>
        </authorList>
    </citation>
    <scope>NUCLEOTIDE SEQUENCE [LARGE SCALE GENOMIC DNA]</scope>
    <source>
        <strain evidence="3">DSM 22248 / JCM 15807 / FRC-32</strain>
    </source>
</reference>
<dbReference type="EMBL" id="CP001390">
    <property type="protein sequence ID" value="ACM21224.1"/>
    <property type="molecule type" value="Genomic_DNA"/>
</dbReference>
<organism evidence="2 3">
    <name type="scientific">Geotalea daltonii (strain DSM 22248 / JCM 15807 / FRC-32)</name>
    <name type="common">Geobacter daltonii</name>
    <dbReference type="NCBI Taxonomy" id="316067"/>
    <lineage>
        <taxon>Bacteria</taxon>
        <taxon>Pseudomonadati</taxon>
        <taxon>Thermodesulfobacteriota</taxon>
        <taxon>Desulfuromonadia</taxon>
        <taxon>Geobacterales</taxon>
        <taxon>Geobacteraceae</taxon>
        <taxon>Geotalea</taxon>
    </lineage>
</organism>
<dbReference type="Gene3D" id="3.30.420.40">
    <property type="match status" value="2"/>
</dbReference>
<evidence type="ECO:0000313" key="2">
    <source>
        <dbReference type="EMBL" id="ACM21224.1"/>
    </source>
</evidence>
<dbReference type="Proteomes" id="UP000007721">
    <property type="component" value="Chromosome"/>
</dbReference>
<evidence type="ECO:0000256" key="1">
    <source>
        <dbReference type="ARBA" id="ARBA00006479"/>
    </source>
</evidence>
<keyword evidence="2" id="KW-0808">Transferase</keyword>
<dbReference type="InterPro" id="IPR043129">
    <property type="entry name" value="ATPase_NBD"/>
</dbReference>
<dbReference type="SUPFAM" id="SSF53067">
    <property type="entry name" value="Actin-like ATPase domain"/>
    <property type="match status" value="1"/>
</dbReference>
<keyword evidence="3" id="KW-1185">Reference proteome</keyword>
<dbReference type="GO" id="GO:0016301">
    <property type="term" value="F:kinase activity"/>
    <property type="evidence" value="ECO:0007669"/>
    <property type="project" value="UniProtKB-KW"/>
</dbReference>
<dbReference type="PROSITE" id="PS01125">
    <property type="entry name" value="ROK"/>
    <property type="match status" value="1"/>
</dbReference>
<dbReference type="PANTHER" id="PTHR18964">
    <property type="entry name" value="ROK (REPRESSOR, ORF, KINASE) FAMILY"/>
    <property type="match status" value="1"/>
</dbReference>
<dbReference type="HOGENOM" id="CLU_036604_0_1_7"/>
<gene>
    <name evidence="2" type="ordered locus">Geob_2880</name>
</gene>
<keyword evidence="2" id="KW-0418">Kinase</keyword>
<dbReference type="InterPro" id="IPR000600">
    <property type="entry name" value="ROK"/>
</dbReference>
<proteinExistence type="inferred from homology"/>
<dbReference type="InterPro" id="IPR049874">
    <property type="entry name" value="ROK_cs"/>
</dbReference>
<dbReference type="PANTHER" id="PTHR18964:SF149">
    <property type="entry name" value="BIFUNCTIONAL UDP-N-ACETYLGLUCOSAMINE 2-EPIMERASE_N-ACETYLMANNOSAMINE KINASE"/>
    <property type="match status" value="1"/>
</dbReference>
<dbReference type="RefSeq" id="WP_012647952.1">
    <property type="nucleotide sequence ID" value="NC_011979.1"/>
</dbReference>
<sequence length="318" mass="33230">MTKEKICIAIDVGGTNLRFCLVDQAGRLLFKERQSTEINRGRDDFLARLYSSLDYLKKKGTAEGWQVVGIGVGVPGLISNEGLVYSSVNLQPLEGLNLRQLICQATGLPTIVVNDANAWAWGEKCFGAGKGMASFLMLTLGTGVGSGLVLNDGLWTGVDGVAAEFGHATVEPEGRLCRCGNHGCLEQYSSASAIVSATMDALHRGGSSCLAHIPPAEITSAIIAEAAAKGDSLARSIFEQAGRYLGIASALVANLLNLDGIILGGGVAASFDLIAQPMRREIVARAFPIPARRLKVIKSELGDDAGILGAAAMAMASI</sequence>
<name>B9M2A6_GEODF</name>
<evidence type="ECO:0000313" key="3">
    <source>
        <dbReference type="Proteomes" id="UP000007721"/>
    </source>
</evidence>
<accession>B9M2A6</accession>
<dbReference type="KEGG" id="geo:Geob_2880"/>
<dbReference type="eggNOG" id="COG1940">
    <property type="taxonomic scope" value="Bacteria"/>
</dbReference>